<dbReference type="Pfam" id="PF12704">
    <property type="entry name" value="MacB_PCD"/>
    <property type="match status" value="1"/>
</dbReference>
<feature type="domain" description="MacB-like periplasmic core" evidence="8">
    <location>
        <begin position="21"/>
        <end position="228"/>
    </location>
</feature>
<evidence type="ECO:0000256" key="5">
    <source>
        <dbReference type="ARBA" id="ARBA00023136"/>
    </source>
</evidence>
<dbReference type="GO" id="GO:0005886">
    <property type="term" value="C:plasma membrane"/>
    <property type="evidence" value="ECO:0007669"/>
    <property type="project" value="UniProtKB-SubCell"/>
</dbReference>
<keyword evidence="2" id="KW-1003">Cell membrane</keyword>
<reference evidence="9 10" key="1">
    <citation type="submission" date="2020-08" db="EMBL/GenBank/DDBJ databases">
        <title>Genomic Encyclopedia of Type Strains, Phase IV (KMG-IV): sequencing the most valuable type-strain genomes for metagenomic binning, comparative biology and taxonomic classification.</title>
        <authorList>
            <person name="Goeker M."/>
        </authorList>
    </citation>
    <scope>NUCLEOTIDE SEQUENCE [LARGE SCALE GENOMIC DNA]</scope>
    <source>
        <strain evidence="9 10">DSM 102234</strain>
    </source>
</reference>
<feature type="domain" description="ABC3 transporter permease C-terminal" evidence="7">
    <location>
        <begin position="265"/>
        <end position="372"/>
    </location>
</feature>
<dbReference type="InterPro" id="IPR003838">
    <property type="entry name" value="ABC3_permease_C"/>
</dbReference>
<comment type="caution">
    <text evidence="9">The sequence shown here is derived from an EMBL/GenBank/DDBJ whole genome shotgun (WGS) entry which is preliminary data.</text>
</comment>
<feature type="transmembrane region" description="Helical" evidence="6">
    <location>
        <begin position="303"/>
        <end position="325"/>
    </location>
</feature>
<evidence type="ECO:0000256" key="1">
    <source>
        <dbReference type="ARBA" id="ARBA00004651"/>
    </source>
</evidence>
<evidence type="ECO:0000259" key="8">
    <source>
        <dbReference type="Pfam" id="PF12704"/>
    </source>
</evidence>
<feature type="transmembrane region" description="Helical" evidence="6">
    <location>
        <begin position="258"/>
        <end position="283"/>
    </location>
</feature>
<dbReference type="Proteomes" id="UP000530268">
    <property type="component" value="Unassembled WGS sequence"/>
</dbReference>
<keyword evidence="5 6" id="KW-0472">Membrane</keyword>
<dbReference type="AlphaFoldDB" id="A0A7W6E2M8"/>
<evidence type="ECO:0000259" key="7">
    <source>
        <dbReference type="Pfam" id="PF02687"/>
    </source>
</evidence>
<evidence type="ECO:0000256" key="4">
    <source>
        <dbReference type="ARBA" id="ARBA00022989"/>
    </source>
</evidence>
<dbReference type="InterPro" id="IPR025857">
    <property type="entry name" value="MacB_PCD"/>
</dbReference>
<keyword evidence="10" id="KW-1185">Reference proteome</keyword>
<name>A0A7W6E2M8_9RHOB</name>
<dbReference type="EMBL" id="JACIEI010000002">
    <property type="protein sequence ID" value="MBB3993144.1"/>
    <property type="molecule type" value="Genomic_DNA"/>
</dbReference>
<keyword evidence="4 6" id="KW-1133">Transmembrane helix</keyword>
<dbReference type="PANTHER" id="PTHR43738:SF3">
    <property type="entry name" value="ABC TRANSPORTER PERMEASE"/>
    <property type="match status" value="1"/>
</dbReference>
<protein>
    <submittedName>
        <fullName evidence="9">Putative ABC transport system permease protein</fullName>
    </submittedName>
</protein>
<feature type="transmembrane region" description="Helical" evidence="6">
    <location>
        <begin position="345"/>
        <end position="366"/>
    </location>
</feature>
<proteinExistence type="predicted"/>
<evidence type="ECO:0000256" key="2">
    <source>
        <dbReference type="ARBA" id="ARBA00022475"/>
    </source>
</evidence>
<evidence type="ECO:0000313" key="10">
    <source>
        <dbReference type="Proteomes" id="UP000530268"/>
    </source>
</evidence>
<evidence type="ECO:0000313" key="9">
    <source>
        <dbReference type="EMBL" id="MBB3993144.1"/>
    </source>
</evidence>
<comment type="subcellular location">
    <subcellularLocation>
        <location evidence="1">Cell membrane</location>
        <topology evidence="1">Multi-pass membrane protein</topology>
    </subcellularLocation>
</comment>
<evidence type="ECO:0000256" key="3">
    <source>
        <dbReference type="ARBA" id="ARBA00022692"/>
    </source>
</evidence>
<gene>
    <name evidence="9" type="ORF">GGR95_000772</name>
</gene>
<dbReference type="Pfam" id="PF02687">
    <property type="entry name" value="FtsX"/>
    <property type="match status" value="1"/>
</dbReference>
<keyword evidence="3 6" id="KW-0812">Transmembrane</keyword>
<sequence>MTFSKLARKNMWRKPLRTVLLIICVAVAFLIYGLTASFVAGSQGSSAASEDVLGVTSVAGQSQPLPIAYLGRITSQPDVETVGYMTRLRGFVETENNVVSVSATDPARLMAVTGPQLGLTPVLIEALGGARDRLLVGRALANANGWIVGQRITVTSFQIAKQDGIRNWRFEIAGIFEGESTSTDTYFAIAHYDYVNASRALAQDTVSAFILRPRAGVSPSELAVQIDALFANSATPTRTQSEKQFLEAFMRQYADVGMIVNLVTGAAFVTLLMIIINTMIFAVRERRFEIGVLKTLGVSRRRIMMLVLAETLLVFIVGGGVGLALTKLATVLAGPAIGLTLTPMIIAKASAIIFILGIATGALPAFNAMRTPIVSAFRTR</sequence>
<evidence type="ECO:0000256" key="6">
    <source>
        <dbReference type="SAM" id="Phobius"/>
    </source>
</evidence>
<organism evidence="9 10">
    <name type="scientific">Sulfitobacter undariae</name>
    <dbReference type="NCBI Taxonomy" id="1563671"/>
    <lineage>
        <taxon>Bacteria</taxon>
        <taxon>Pseudomonadati</taxon>
        <taxon>Pseudomonadota</taxon>
        <taxon>Alphaproteobacteria</taxon>
        <taxon>Rhodobacterales</taxon>
        <taxon>Roseobacteraceae</taxon>
        <taxon>Sulfitobacter</taxon>
    </lineage>
</organism>
<dbReference type="PANTHER" id="PTHR43738">
    <property type="entry name" value="ABC TRANSPORTER, MEMBRANE PROTEIN"/>
    <property type="match status" value="1"/>
</dbReference>
<accession>A0A7W6E2M8</accession>
<dbReference type="InterPro" id="IPR051125">
    <property type="entry name" value="ABC-4/HrtB_transporter"/>
</dbReference>